<evidence type="ECO:0000313" key="2">
    <source>
        <dbReference type="Proteomes" id="UP000809137"/>
    </source>
</evidence>
<dbReference type="RefSeq" id="WP_040113523.1">
    <property type="nucleotide sequence ID" value="NZ_JAFCXS010000005.1"/>
</dbReference>
<organism evidence="1 2">
    <name type="scientific">Pantoea eucrina</name>
    <dbReference type="NCBI Taxonomy" id="472693"/>
    <lineage>
        <taxon>Bacteria</taxon>
        <taxon>Pseudomonadati</taxon>
        <taxon>Pseudomonadota</taxon>
        <taxon>Gammaproteobacteria</taxon>
        <taxon>Enterobacterales</taxon>
        <taxon>Erwiniaceae</taxon>
        <taxon>Pantoea</taxon>
    </lineage>
</organism>
<sequence length="209" mass="23270">MNNPHGMLFVATSVAPEDDADFNQWYDHEHVEERVAIEGFLSGTRYRAVAAARRYLGLYETASLETFTSAAYHAAFTRQTEWSVTNLNRMINPKRRVCAVTHRHGRGQGAHLAILTLPASTDGAALQAWQLQQVPGYISSCLLTPDVSLSTPLPRETDADRPMHAMLLLHCADETASVTLAAMAAHTFHADAERYALSWQLTRQEISYE</sequence>
<protein>
    <submittedName>
        <fullName evidence="1">Uncharacterized protein</fullName>
    </submittedName>
</protein>
<gene>
    <name evidence="1" type="ORF">JJB79_09105</name>
</gene>
<name>A0ABS1Z6F5_9GAMM</name>
<dbReference type="EMBL" id="JAFCXS010000005">
    <property type="protein sequence ID" value="MBM0747573.1"/>
    <property type="molecule type" value="Genomic_DNA"/>
</dbReference>
<proteinExistence type="predicted"/>
<comment type="caution">
    <text evidence="1">The sequence shown here is derived from an EMBL/GenBank/DDBJ whole genome shotgun (WGS) entry which is preliminary data.</text>
</comment>
<keyword evidence="2" id="KW-1185">Reference proteome</keyword>
<dbReference type="Proteomes" id="UP000809137">
    <property type="component" value="Unassembled WGS sequence"/>
</dbReference>
<accession>A0ABS1Z6F5</accession>
<reference evidence="1 2" key="1">
    <citation type="submission" date="2021-01" db="EMBL/GenBank/DDBJ databases">
        <title>Complete genome sequence of Pantoea eucrina OB49, a heavy metal tolerant bacterium with PGPR potential isolated from wheat in Algeria.</title>
        <authorList>
            <person name="Lekired A."/>
            <person name="Ouzari I.H."/>
        </authorList>
    </citation>
    <scope>NUCLEOTIDE SEQUENCE [LARGE SCALE GENOMIC DNA]</scope>
    <source>
        <strain evidence="1 2">OB49</strain>
    </source>
</reference>
<evidence type="ECO:0000313" key="1">
    <source>
        <dbReference type="EMBL" id="MBM0747573.1"/>
    </source>
</evidence>